<gene>
    <name evidence="5" type="ORF">L2Y54_10250</name>
</gene>
<dbReference type="CDD" id="cd12797">
    <property type="entry name" value="M23_peptidase"/>
    <property type="match status" value="1"/>
</dbReference>
<protein>
    <submittedName>
        <fullName evidence="5">Conjugal transfer protein TraG N-terminal domain-containing protein</fullName>
    </submittedName>
</protein>
<keyword evidence="6" id="KW-1185">Reference proteome</keyword>
<feature type="transmembrane region" description="Helical" evidence="2">
    <location>
        <begin position="94"/>
        <end position="113"/>
    </location>
</feature>
<feature type="transmembrane region" description="Helical" evidence="2">
    <location>
        <begin position="370"/>
        <end position="391"/>
    </location>
</feature>
<dbReference type="InterPro" id="IPR050570">
    <property type="entry name" value="Cell_wall_metabolism_enzyme"/>
</dbReference>
<sequence length="1129" mass="118698">MILAVDIYTFGSGSYVVEALQSIKMFMGSSSYVTLVRIAGLIGLLWVLLAALRNKSGGIIQADWSWLLFFAFFYTGLIVPKVDVIINDPLDPPTVASPVVTEVPVGVAYLAYVTSGIGRGMTKAYETFITPIGDSQYSKNGMLFGANVMRSYGEMEFPDASYSADMNQFIGHCLFPQLTTGDLSLDAMSTASDLWAYLKTKGQTNRWISLSDGVVRTCMDAANYLDGKLNRQVYKAAGMAGQKLWPTKNLSSAQAAFLAGAGGATATAFLGITQTAADLTRQAMMVRAVSGALEGASIDSGNEAMAQAVYQAKAEAQQRNMYLTMGNMAGRTLPVMKAVMEAIAYAIAPLVFLFILMPGGLVAFGQYALFMVWLQMWPILYAIINSVMYWYGSQNSLNSALLSDGSYGMTLESLNSIVSVNADMVALGGYMAVSIPMIAYMLLKGGMSAGGSIYSGLMQPASSAAAASATEQTNGSLTMNTLTMDQAGWGNMSANKMDINRSMSAGMTTTTDAETGTTSTQLSGAGGTITTMLKSDYAYNTQMGNALKSSVNTSASQSVQAARTDASEYMASTTALFSKMQSVNHQVQQSLNTTDTATQQKSSQLASALENMQQAATSLAADTGMSYNTSLGLLGSIGSGIGLSGGSNARTQEAYKQATQIADSTGFKESMQTALSLSSQLAATQQAGVSDAAGSALQAGIQQNNALVEKAAASFQRAENWSQVQARMEENGVTFSGEISNLMQRELGIGRDEFVGMQRAAEQGDSHAVWRLNELVDTFVAKHGHTLLGVEDAPTQGRVFDTHAANQAAITAQGGTSIRHLQNDGAGRIGQAADTAHLAIGSTAPAGYQAIRDGAQAGMAYDGNHLQVGRDNLQQRHDHQAALIGDMANRDAGEAGLERTSDNVLAAVLEPVGDTLKFANKGMVDMAATASGLSAGVAGAVERAVTGQEQDWNADYGYGFNRVAQHPLLAPSEHGSTQQIKDELFGNGTNAEMPAAPADSVPQGNPVASGGRISSGFGERFHPVDQVWKTHHGLDIAAPAGTPVEAAAAGTVAFAGERGGYGNLVIIDHGNGVETRYAHLQALGVEAGQRVEERAELGTVGSTGKSTGNHLHYEVREEGEPVDPKKYLG</sequence>
<feature type="transmembrane region" description="Helical" evidence="2">
    <location>
        <begin position="342"/>
        <end position="364"/>
    </location>
</feature>
<dbReference type="InterPro" id="IPR016047">
    <property type="entry name" value="M23ase_b-sheet_dom"/>
</dbReference>
<dbReference type="Pfam" id="PF07916">
    <property type="entry name" value="TraG_N"/>
    <property type="match status" value="1"/>
</dbReference>
<dbReference type="Gene3D" id="2.70.70.10">
    <property type="entry name" value="Glucose Permease (Domain IIA)"/>
    <property type="match status" value="1"/>
</dbReference>
<evidence type="ECO:0000256" key="2">
    <source>
        <dbReference type="SAM" id="Phobius"/>
    </source>
</evidence>
<accession>A0ABY3T589</accession>
<dbReference type="Pfam" id="PF01551">
    <property type="entry name" value="Peptidase_M23"/>
    <property type="match status" value="1"/>
</dbReference>
<keyword evidence="2" id="KW-0472">Membrane</keyword>
<evidence type="ECO:0000313" key="5">
    <source>
        <dbReference type="EMBL" id="UJS26397.1"/>
    </source>
</evidence>
<name>A0ABY3T589_9GAMM</name>
<dbReference type="PANTHER" id="PTHR21666">
    <property type="entry name" value="PEPTIDASE-RELATED"/>
    <property type="match status" value="1"/>
</dbReference>
<evidence type="ECO:0000313" key="6">
    <source>
        <dbReference type="Proteomes" id="UP001054801"/>
    </source>
</evidence>
<reference evidence="5" key="1">
    <citation type="journal article" date="2022" name="Microorganisms">
        <title>Two New Species of Filamentous Sulfur Bacteria of the Genus Thiothrix, Thiothrix winogradskyi sp. nov. and 'Candidatus Thiothrix sulfatifontis' sp. nov.</title>
        <authorList>
            <person name="Ravin N.V."/>
            <person name="Rossetti S."/>
            <person name="Beletsky A.V."/>
            <person name="Kadnikov V.V."/>
            <person name="Rudenko T.S."/>
            <person name="Smolyakov D.D."/>
            <person name="Moskvitina M.I."/>
            <person name="Gureeva M.V."/>
            <person name="Mardanov A.V."/>
            <person name="Grabovich M.Y."/>
        </authorList>
    </citation>
    <scope>NUCLEOTIDE SEQUENCE</scope>
    <source>
        <strain evidence="5">CT3</strain>
    </source>
</reference>
<dbReference type="RefSeq" id="WP_236501784.1">
    <property type="nucleotide sequence ID" value="NZ_CP091244.1"/>
</dbReference>
<dbReference type="Proteomes" id="UP001054801">
    <property type="component" value="Chromosome"/>
</dbReference>
<dbReference type="SUPFAM" id="SSF51261">
    <property type="entry name" value="Duplicated hybrid motif"/>
    <property type="match status" value="1"/>
</dbReference>
<evidence type="ECO:0000256" key="1">
    <source>
        <dbReference type="SAM" id="MobiDB-lite"/>
    </source>
</evidence>
<feature type="region of interest" description="Disordered" evidence="1">
    <location>
        <begin position="987"/>
        <end position="1012"/>
    </location>
</feature>
<evidence type="ECO:0000259" key="4">
    <source>
        <dbReference type="Pfam" id="PF07916"/>
    </source>
</evidence>
<organism evidence="5 6">
    <name type="scientific">Thiothrix winogradskyi</name>
    <dbReference type="NCBI Taxonomy" id="96472"/>
    <lineage>
        <taxon>Bacteria</taxon>
        <taxon>Pseudomonadati</taxon>
        <taxon>Pseudomonadota</taxon>
        <taxon>Gammaproteobacteria</taxon>
        <taxon>Thiotrichales</taxon>
        <taxon>Thiotrichaceae</taxon>
        <taxon>Thiothrix</taxon>
    </lineage>
</organism>
<dbReference type="PANTHER" id="PTHR21666:SF270">
    <property type="entry name" value="MUREIN HYDROLASE ACTIVATOR ENVC"/>
    <property type="match status" value="1"/>
</dbReference>
<feature type="domain" description="M23ase beta-sheet core" evidence="3">
    <location>
        <begin position="1030"/>
        <end position="1124"/>
    </location>
</feature>
<dbReference type="InterPro" id="IPR011055">
    <property type="entry name" value="Dup_hybrid_motif"/>
</dbReference>
<feature type="transmembrane region" description="Helical" evidence="2">
    <location>
        <begin position="64"/>
        <end position="82"/>
    </location>
</feature>
<proteinExistence type="predicted"/>
<feature type="domain" description="TraG N-terminal Proteobacteria" evidence="4">
    <location>
        <begin position="7"/>
        <end position="464"/>
    </location>
</feature>
<keyword evidence="2" id="KW-1133">Transmembrane helix</keyword>
<evidence type="ECO:0000259" key="3">
    <source>
        <dbReference type="Pfam" id="PF01551"/>
    </source>
</evidence>
<dbReference type="EMBL" id="CP091244">
    <property type="protein sequence ID" value="UJS26397.1"/>
    <property type="molecule type" value="Genomic_DNA"/>
</dbReference>
<dbReference type="InterPro" id="IPR012931">
    <property type="entry name" value="TraG_N_Proteobacteria"/>
</dbReference>
<keyword evidence="2" id="KW-0812">Transmembrane</keyword>
<feature type="transmembrane region" description="Helical" evidence="2">
    <location>
        <begin position="32"/>
        <end position="52"/>
    </location>
</feature>